<dbReference type="InterPro" id="IPR028978">
    <property type="entry name" value="Chorismate_lyase_/UTRA_dom_sf"/>
</dbReference>
<dbReference type="Gene3D" id="1.10.10.10">
    <property type="entry name" value="Winged helix-like DNA-binding domain superfamily/Winged helix DNA-binding domain"/>
    <property type="match status" value="1"/>
</dbReference>
<comment type="caution">
    <text evidence="5">The sequence shown here is derived from an EMBL/GenBank/DDBJ whole genome shotgun (WGS) entry which is preliminary data.</text>
</comment>
<dbReference type="InterPro" id="IPR000524">
    <property type="entry name" value="Tscrpt_reg_HTH_GntR"/>
</dbReference>
<dbReference type="InterPro" id="IPR036390">
    <property type="entry name" value="WH_DNA-bd_sf"/>
</dbReference>
<feature type="domain" description="HTH gntR-type" evidence="4">
    <location>
        <begin position="20"/>
        <end position="88"/>
    </location>
</feature>
<protein>
    <submittedName>
        <fullName evidence="5">GntR family transcriptional regulator</fullName>
    </submittedName>
</protein>
<dbReference type="Proteomes" id="UP001232156">
    <property type="component" value="Unassembled WGS sequence"/>
</dbReference>
<dbReference type="RefSeq" id="WP_165279025.1">
    <property type="nucleotide sequence ID" value="NZ_JAUZQE010000060.1"/>
</dbReference>
<dbReference type="Pfam" id="PF00392">
    <property type="entry name" value="GntR"/>
    <property type="match status" value="1"/>
</dbReference>
<dbReference type="PRINTS" id="PR00035">
    <property type="entry name" value="HTHGNTR"/>
</dbReference>
<dbReference type="PROSITE" id="PS50949">
    <property type="entry name" value="HTH_GNTR"/>
    <property type="match status" value="1"/>
</dbReference>
<dbReference type="CDD" id="cd07377">
    <property type="entry name" value="WHTH_GntR"/>
    <property type="match status" value="1"/>
</dbReference>
<keyword evidence="1" id="KW-0805">Transcription regulation</keyword>
<dbReference type="InterPro" id="IPR050679">
    <property type="entry name" value="Bact_HTH_transcr_reg"/>
</dbReference>
<dbReference type="EMBL" id="JAUZQE010000060">
    <property type="protein sequence ID" value="MDR4127174.1"/>
    <property type="molecule type" value="Genomic_DNA"/>
</dbReference>
<evidence type="ECO:0000313" key="5">
    <source>
        <dbReference type="EMBL" id="MDR4127174.1"/>
    </source>
</evidence>
<keyword evidence="2" id="KW-0238">DNA-binding</keyword>
<dbReference type="PANTHER" id="PTHR44846">
    <property type="entry name" value="MANNOSYL-D-GLYCERATE TRANSPORT/METABOLISM SYSTEM REPRESSOR MNGR-RELATED"/>
    <property type="match status" value="1"/>
</dbReference>
<evidence type="ECO:0000313" key="6">
    <source>
        <dbReference type="Proteomes" id="UP001232156"/>
    </source>
</evidence>
<evidence type="ECO:0000259" key="4">
    <source>
        <dbReference type="PROSITE" id="PS50949"/>
    </source>
</evidence>
<dbReference type="SMART" id="SM00345">
    <property type="entry name" value="HTH_GNTR"/>
    <property type="match status" value="1"/>
</dbReference>
<dbReference type="SUPFAM" id="SSF64288">
    <property type="entry name" value="Chorismate lyase-like"/>
    <property type="match status" value="1"/>
</dbReference>
<proteinExistence type="predicted"/>
<dbReference type="InterPro" id="IPR011663">
    <property type="entry name" value="UTRA"/>
</dbReference>
<reference evidence="5 6" key="1">
    <citation type="submission" date="2023-08" db="EMBL/GenBank/DDBJ databases">
        <title>Alcaligenaceae gen. nov., a novel taxon isolated from the sludge of Yixing Pesticide Factory.</title>
        <authorList>
            <person name="Ruan L."/>
        </authorList>
    </citation>
    <scope>NUCLEOTIDE SEQUENCE [LARGE SCALE GENOMIC DNA]</scope>
    <source>
        <strain evidence="5 6">LG-2</strain>
    </source>
</reference>
<gene>
    <name evidence="5" type="ORF">Q8947_14440</name>
</gene>
<dbReference type="InterPro" id="IPR036388">
    <property type="entry name" value="WH-like_DNA-bd_sf"/>
</dbReference>
<organism evidence="5 6">
    <name type="scientific">Yanghanlia caeni</name>
    <dbReference type="NCBI Taxonomy" id="3064283"/>
    <lineage>
        <taxon>Bacteria</taxon>
        <taxon>Pseudomonadati</taxon>
        <taxon>Pseudomonadota</taxon>
        <taxon>Betaproteobacteria</taxon>
        <taxon>Burkholderiales</taxon>
        <taxon>Alcaligenaceae</taxon>
        <taxon>Yanghanlia</taxon>
    </lineage>
</organism>
<dbReference type="PANTHER" id="PTHR44846:SF1">
    <property type="entry name" value="MANNOSYL-D-GLYCERATE TRANSPORT_METABOLISM SYSTEM REPRESSOR MNGR-RELATED"/>
    <property type="match status" value="1"/>
</dbReference>
<dbReference type="SMART" id="SM00866">
    <property type="entry name" value="UTRA"/>
    <property type="match status" value="1"/>
</dbReference>
<dbReference type="Pfam" id="PF07702">
    <property type="entry name" value="UTRA"/>
    <property type="match status" value="1"/>
</dbReference>
<dbReference type="Gene3D" id="3.40.1410.10">
    <property type="entry name" value="Chorismate lyase-like"/>
    <property type="match status" value="1"/>
</dbReference>
<dbReference type="SUPFAM" id="SSF46785">
    <property type="entry name" value="Winged helix' DNA-binding domain"/>
    <property type="match status" value="1"/>
</dbReference>
<evidence type="ECO:0000256" key="3">
    <source>
        <dbReference type="ARBA" id="ARBA00023163"/>
    </source>
</evidence>
<sequence length="259" mass="29481">MSRKAFSSIVPVRTAGNRRLPLYLSVAQTLEKEIEEGKYPVDTALPTEEALVERFQVSRHTVRQALRELKENGLILSRAGLGTIVRSQPEKVWYISGLNSLSDLIQFATETEMTVVGKSPIKTDRELAQLLNCEVGREWFRLEIVRRVETHERPLSFLTVYVHPEHASKLKSLKTLREPIFSILQRTFNISIAEVRQEVTADALDHAIAAKLDAVPGQAALRITRHYYDRLGELVHISLGYYPSGRYTQTTRIRSTLEN</sequence>
<keyword evidence="6" id="KW-1185">Reference proteome</keyword>
<name>A0ABU1D9T9_9BURK</name>
<evidence type="ECO:0000256" key="1">
    <source>
        <dbReference type="ARBA" id="ARBA00023015"/>
    </source>
</evidence>
<accession>A0ABU1D9T9</accession>
<evidence type="ECO:0000256" key="2">
    <source>
        <dbReference type="ARBA" id="ARBA00023125"/>
    </source>
</evidence>
<keyword evidence="3" id="KW-0804">Transcription</keyword>